<evidence type="ECO:0000256" key="3">
    <source>
        <dbReference type="ARBA" id="ARBA00022621"/>
    </source>
</evidence>
<dbReference type="GO" id="GO:0005576">
    <property type="term" value="C:extracellular region"/>
    <property type="evidence" value="ECO:0007669"/>
    <property type="project" value="InterPro"/>
</dbReference>
<keyword evidence="5" id="KW-0408">Iron</keyword>
<feature type="non-terminal residue" evidence="8">
    <location>
        <position position="1"/>
    </location>
</feature>
<dbReference type="GO" id="GO:0005344">
    <property type="term" value="F:oxygen carrier activity"/>
    <property type="evidence" value="ECO:0007669"/>
    <property type="project" value="UniProtKB-KW"/>
</dbReference>
<keyword evidence="1 6" id="KW-0813">Transport</keyword>
<evidence type="ECO:0000313" key="9">
    <source>
        <dbReference type="Proteomes" id="UP001286313"/>
    </source>
</evidence>
<dbReference type="Gene3D" id="1.10.490.10">
    <property type="entry name" value="Globins"/>
    <property type="match status" value="1"/>
</dbReference>
<dbReference type="InterPro" id="IPR009050">
    <property type="entry name" value="Globin-like_sf"/>
</dbReference>
<dbReference type="InterPro" id="IPR012292">
    <property type="entry name" value="Globin/Proto"/>
</dbReference>
<gene>
    <name evidence="8" type="ORF">Pcinc_029766</name>
</gene>
<dbReference type="EMBL" id="JAWQEG010003772">
    <property type="protein sequence ID" value="KAK3864555.1"/>
    <property type="molecule type" value="Genomic_DNA"/>
</dbReference>
<protein>
    <recommendedName>
        <fullName evidence="7">Globin domain-containing protein</fullName>
    </recommendedName>
</protein>
<comment type="caution">
    <text evidence="8">The sequence shown here is derived from an EMBL/GenBank/DDBJ whole genome shotgun (WGS) entry which is preliminary data.</text>
</comment>
<name>A0AAE1EZF5_PETCI</name>
<keyword evidence="3 6" id="KW-0561">Oxygen transport</keyword>
<evidence type="ECO:0000256" key="5">
    <source>
        <dbReference type="ARBA" id="ARBA00023004"/>
    </source>
</evidence>
<dbReference type="InterPro" id="IPR002336">
    <property type="entry name" value="Erythrocruorin"/>
</dbReference>
<dbReference type="GO" id="GO:0005833">
    <property type="term" value="C:hemoglobin complex"/>
    <property type="evidence" value="ECO:0007669"/>
    <property type="project" value="InterPro"/>
</dbReference>
<dbReference type="GO" id="GO:0019825">
    <property type="term" value="F:oxygen binding"/>
    <property type="evidence" value="ECO:0007669"/>
    <property type="project" value="InterPro"/>
</dbReference>
<dbReference type="Proteomes" id="UP001286313">
    <property type="component" value="Unassembled WGS sequence"/>
</dbReference>
<evidence type="ECO:0000313" key="8">
    <source>
        <dbReference type="EMBL" id="KAK3864555.1"/>
    </source>
</evidence>
<dbReference type="PANTHER" id="PTHR47217">
    <property type="entry name" value="GLOBIN-LIKE PROTEIN"/>
    <property type="match status" value="1"/>
</dbReference>
<dbReference type="GO" id="GO:0020037">
    <property type="term" value="F:heme binding"/>
    <property type="evidence" value="ECO:0007669"/>
    <property type="project" value="InterPro"/>
</dbReference>
<proteinExistence type="inferred from homology"/>
<evidence type="ECO:0000259" key="7">
    <source>
        <dbReference type="PROSITE" id="PS01033"/>
    </source>
</evidence>
<accession>A0AAE1EZF5</accession>
<evidence type="ECO:0000256" key="6">
    <source>
        <dbReference type="RuleBase" id="RU000356"/>
    </source>
</evidence>
<dbReference type="InterPro" id="IPR000971">
    <property type="entry name" value="Globin"/>
</dbReference>
<dbReference type="InterPro" id="IPR044399">
    <property type="entry name" value="Mb-like_M"/>
</dbReference>
<comment type="similarity">
    <text evidence="6">Belongs to the globin family.</text>
</comment>
<dbReference type="GO" id="GO:0046872">
    <property type="term" value="F:metal ion binding"/>
    <property type="evidence" value="ECO:0007669"/>
    <property type="project" value="UniProtKB-KW"/>
</dbReference>
<organism evidence="8 9">
    <name type="scientific">Petrolisthes cinctipes</name>
    <name type="common">Flat porcelain crab</name>
    <dbReference type="NCBI Taxonomy" id="88211"/>
    <lineage>
        <taxon>Eukaryota</taxon>
        <taxon>Metazoa</taxon>
        <taxon>Ecdysozoa</taxon>
        <taxon>Arthropoda</taxon>
        <taxon>Crustacea</taxon>
        <taxon>Multicrustacea</taxon>
        <taxon>Malacostraca</taxon>
        <taxon>Eumalacostraca</taxon>
        <taxon>Eucarida</taxon>
        <taxon>Decapoda</taxon>
        <taxon>Pleocyemata</taxon>
        <taxon>Anomura</taxon>
        <taxon>Galatheoidea</taxon>
        <taxon>Porcellanidae</taxon>
        <taxon>Petrolisthes</taxon>
    </lineage>
</organism>
<dbReference type="AlphaFoldDB" id="A0AAE1EZF5"/>
<keyword evidence="4" id="KW-0479">Metal-binding</keyword>
<evidence type="ECO:0000256" key="1">
    <source>
        <dbReference type="ARBA" id="ARBA00022448"/>
    </source>
</evidence>
<keyword evidence="9" id="KW-1185">Reference proteome</keyword>
<evidence type="ECO:0000256" key="4">
    <source>
        <dbReference type="ARBA" id="ARBA00022723"/>
    </source>
</evidence>
<dbReference type="PROSITE" id="PS01033">
    <property type="entry name" value="GLOBIN"/>
    <property type="match status" value="1"/>
</dbReference>
<feature type="domain" description="Globin" evidence="7">
    <location>
        <begin position="24"/>
        <end position="171"/>
    </location>
</feature>
<reference evidence="8" key="1">
    <citation type="submission" date="2023-10" db="EMBL/GenBank/DDBJ databases">
        <title>Genome assemblies of two species of porcelain crab, Petrolisthes cinctipes and Petrolisthes manimaculis (Anomura: Porcellanidae).</title>
        <authorList>
            <person name="Angst P."/>
        </authorList>
    </citation>
    <scope>NUCLEOTIDE SEQUENCE</scope>
    <source>
        <strain evidence="8">PB745_01</strain>
        <tissue evidence="8">Gill</tissue>
    </source>
</reference>
<sequence length="174" mass="19380">VGAVTLPEEGDLGPDADLADPTTGLTLRHRTAMTRTWDLVRPDLKVHGVNFFLRLFREHPQIQTRFRGFDGKSEAELKNSKRLVAHATTVMMAITSLVDNIDDPSVLVELLTTTGQNHHNRGVQKNDFILLAPVLIAFLRDNLGGHWSCVAEEAWTKALKVINTVIFSAYENPI</sequence>
<dbReference type="CDD" id="cd01040">
    <property type="entry name" value="Mb-like"/>
    <property type="match status" value="1"/>
</dbReference>
<dbReference type="PRINTS" id="PR00611">
    <property type="entry name" value="ERYTHCRUORIN"/>
</dbReference>
<dbReference type="SUPFAM" id="SSF46458">
    <property type="entry name" value="Globin-like"/>
    <property type="match status" value="1"/>
</dbReference>
<dbReference type="PANTHER" id="PTHR47217:SF1">
    <property type="entry name" value="GLOBIN-LIKE PROTEIN"/>
    <property type="match status" value="1"/>
</dbReference>
<dbReference type="Pfam" id="PF00042">
    <property type="entry name" value="Globin"/>
    <property type="match status" value="1"/>
</dbReference>
<evidence type="ECO:0000256" key="2">
    <source>
        <dbReference type="ARBA" id="ARBA00022617"/>
    </source>
</evidence>
<keyword evidence="2 6" id="KW-0349">Heme</keyword>